<dbReference type="Gene3D" id="1.20.120.1900">
    <property type="entry name" value="Gamma-tubulin complex, C-terminal domain"/>
    <property type="match status" value="1"/>
</dbReference>
<keyword evidence="10" id="KW-1185">Reference proteome</keyword>
<comment type="similarity">
    <text evidence="2">Belongs to the TUBGCP family.</text>
</comment>
<evidence type="ECO:0000256" key="2">
    <source>
        <dbReference type="ARBA" id="ARBA00010337"/>
    </source>
</evidence>
<dbReference type="OrthoDB" id="5860513at2759"/>
<keyword evidence="5" id="KW-0206">Cytoskeleton</keyword>
<name>A0A813S9H0_9BILA</name>
<dbReference type="GO" id="GO:0007020">
    <property type="term" value="P:microtubule nucleation"/>
    <property type="evidence" value="ECO:0007669"/>
    <property type="project" value="InterPro"/>
</dbReference>
<comment type="subcellular location">
    <subcellularLocation>
        <location evidence="1">Cytoplasm</location>
        <location evidence="1">Cytoskeleton</location>
    </subcellularLocation>
</comment>
<comment type="caution">
    <text evidence="9">The sequence shown here is derived from an EMBL/GenBank/DDBJ whole genome shotgun (WGS) entry which is preliminary data.</text>
</comment>
<dbReference type="PANTHER" id="PTHR19302:SF14">
    <property type="entry name" value="GAMMA-TUBULIN COMPLEX COMPONENT 3"/>
    <property type="match status" value="1"/>
</dbReference>
<sequence>MTLVNLDETDSISSSILAKKRKIWNCWNYDKDEYVKEESSDQDTDEESDSDNGNKENVEYNDTASRLGELGQFVVSEECIRCDLKMYKPTNISSKSPNPNNIEQLIFRLLSKIASTYNLNENLKQQFFNDQYTLVAKLFSYDAYSSSEDTLEVAERIKKKLVSQKKTNLALTFQELETKFIKLKILKNHTAILEFFLAYYSEQNKYDSVSNKNSLALNSRLFDAPKINDQVQNNVIEGSTSSQKIYNLFKNDSTADLIRDNQRLKPTLILNETYILRELIYALQGVDGKIFQKDPKDMQTMILKVEMEKPVRMMVMRYLESGWFYGRLRRFLATYNNNPSAGLVLQAFCAYISTELKEYHRLLAVLESQLGDKDEGTECSNITLRRLSVWLEQPLERLKFLNIICDAVKDKKGGILLSTIFTYSKYGDANKAALVKSGLAKCAIPIRDMIIEWICDGQIRDIHEEFFVAFNNSIPNERLWHDKYNLRISQIPSFLSEDQAKKILIIGKSINFLRVICNEQKQIKAVTNIPSIESMLEQKTDTQFQDLIDQAYIDTSSYLIEILLKKYKLLDHFNSLRKYLLLGQGDFIRHLMDLMESELNKKAQELMFPNLQRLLDKAVTETNAQFEPSYIISRLDVRLLPPSPNDMGWDVFSLDYTMDGPLKTVFNSTIIQRYLRIFNFLWRVKRMEYITCSLWSSYKSDAEKLRKMPEIYEIIHQSNIIRSEMIRLVQNLNFYIMFEVLEVSWKNLCEQLDNSKDMDDVISANEQFLNTIITQLLLDENSKEIAKELRTIFDLIVKMSDLSEQFHKIALSEYEARKEFKEKCTDDMDEDQKTALDNMERKRYHGEVKPKIRNAKHQLQLLKNSFSEMVKNLLEALKNHPNESLRFLSFRFNFNEYYY</sequence>
<evidence type="ECO:0000256" key="5">
    <source>
        <dbReference type="ARBA" id="ARBA00023212"/>
    </source>
</evidence>
<dbReference type="GO" id="GO:0051321">
    <property type="term" value="P:meiotic cell cycle"/>
    <property type="evidence" value="ECO:0007669"/>
    <property type="project" value="TreeGrafter"/>
</dbReference>
<feature type="domain" description="Gamma tubulin complex component protein N-terminal" evidence="8">
    <location>
        <begin position="276"/>
        <end position="566"/>
    </location>
</feature>
<dbReference type="GO" id="GO:0031122">
    <property type="term" value="P:cytoplasmic microtubule organization"/>
    <property type="evidence" value="ECO:0007669"/>
    <property type="project" value="TreeGrafter"/>
</dbReference>
<dbReference type="GO" id="GO:0000922">
    <property type="term" value="C:spindle pole"/>
    <property type="evidence" value="ECO:0007669"/>
    <property type="project" value="InterPro"/>
</dbReference>
<evidence type="ECO:0000313" key="9">
    <source>
        <dbReference type="EMBL" id="CAF0797114.1"/>
    </source>
</evidence>
<gene>
    <name evidence="9" type="ORF">OXX778_LOCUS6271</name>
</gene>
<reference evidence="9" key="1">
    <citation type="submission" date="2021-02" db="EMBL/GenBank/DDBJ databases">
        <authorList>
            <person name="Nowell W R."/>
        </authorList>
    </citation>
    <scope>NUCLEOTIDE SEQUENCE</scope>
    <source>
        <strain evidence="9">Ploen Becks lab</strain>
    </source>
</reference>
<evidence type="ECO:0000256" key="1">
    <source>
        <dbReference type="ARBA" id="ARBA00004245"/>
    </source>
</evidence>
<evidence type="ECO:0008006" key="11">
    <source>
        <dbReference type="Google" id="ProtNLM"/>
    </source>
</evidence>
<dbReference type="GO" id="GO:0051011">
    <property type="term" value="F:microtubule minus-end binding"/>
    <property type="evidence" value="ECO:0007669"/>
    <property type="project" value="TreeGrafter"/>
</dbReference>
<dbReference type="Pfam" id="PF04130">
    <property type="entry name" value="GCP_C_terminal"/>
    <property type="match status" value="1"/>
</dbReference>
<dbReference type="GO" id="GO:0005874">
    <property type="term" value="C:microtubule"/>
    <property type="evidence" value="ECO:0007669"/>
    <property type="project" value="UniProtKB-KW"/>
</dbReference>
<evidence type="ECO:0000256" key="6">
    <source>
        <dbReference type="SAM" id="MobiDB-lite"/>
    </source>
</evidence>
<evidence type="ECO:0000259" key="7">
    <source>
        <dbReference type="Pfam" id="PF04130"/>
    </source>
</evidence>
<dbReference type="InterPro" id="IPR041470">
    <property type="entry name" value="GCP_N"/>
</dbReference>
<dbReference type="EMBL" id="CAJNOC010000732">
    <property type="protein sequence ID" value="CAF0797114.1"/>
    <property type="molecule type" value="Genomic_DNA"/>
</dbReference>
<dbReference type="InterPro" id="IPR007259">
    <property type="entry name" value="GCP"/>
</dbReference>
<dbReference type="GO" id="GO:0000930">
    <property type="term" value="C:gamma-tubulin complex"/>
    <property type="evidence" value="ECO:0007669"/>
    <property type="project" value="TreeGrafter"/>
</dbReference>
<proteinExistence type="inferred from homology"/>
<keyword evidence="3" id="KW-0963">Cytoplasm</keyword>
<evidence type="ECO:0000256" key="3">
    <source>
        <dbReference type="ARBA" id="ARBA00022490"/>
    </source>
</evidence>
<dbReference type="PANTHER" id="PTHR19302">
    <property type="entry name" value="GAMMA TUBULIN COMPLEX PROTEIN"/>
    <property type="match status" value="1"/>
</dbReference>
<dbReference type="InterPro" id="IPR040457">
    <property type="entry name" value="GCP_C"/>
</dbReference>
<evidence type="ECO:0000313" key="10">
    <source>
        <dbReference type="Proteomes" id="UP000663879"/>
    </source>
</evidence>
<accession>A0A813S9H0</accession>
<dbReference type="InterPro" id="IPR042241">
    <property type="entry name" value="GCP_C_sf"/>
</dbReference>
<dbReference type="Proteomes" id="UP000663879">
    <property type="component" value="Unassembled WGS sequence"/>
</dbReference>
<evidence type="ECO:0000259" key="8">
    <source>
        <dbReference type="Pfam" id="PF17681"/>
    </source>
</evidence>
<organism evidence="9 10">
    <name type="scientific">Brachionus calyciflorus</name>
    <dbReference type="NCBI Taxonomy" id="104777"/>
    <lineage>
        <taxon>Eukaryota</taxon>
        <taxon>Metazoa</taxon>
        <taxon>Spiralia</taxon>
        <taxon>Gnathifera</taxon>
        <taxon>Rotifera</taxon>
        <taxon>Eurotatoria</taxon>
        <taxon>Monogononta</taxon>
        <taxon>Pseudotrocha</taxon>
        <taxon>Ploima</taxon>
        <taxon>Brachionidae</taxon>
        <taxon>Brachionus</taxon>
    </lineage>
</organism>
<keyword evidence="4" id="KW-0493">Microtubule</keyword>
<evidence type="ECO:0000256" key="4">
    <source>
        <dbReference type="ARBA" id="ARBA00022701"/>
    </source>
</evidence>
<feature type="domain" description="Gamma tubulin complex component C-terminal" evidence="7">
    <location>
        <begin position="569"/>
        <end position="898"/>
    </location>
</feature>
<feature type="region of interest" description="Disordered" evidence="6">
    <location>
        <begin position="35"/>
        <end position="61"/>
    </location>
</feature>
<dbReference type="GO" id="GO:0051225">
    <property type="term" value="P:spindle assembly"/>
    <property type="evidence" value="ECO:0007669"/>
    <property type="project" value="TreeGrafter"/>
</dbReference>
<dbReference type="GO" id="GO:0043015">
    <property type="term" value="F:gamma-tubulin binding"/>
    <property type="evidence" value="ECO:0007669"/>
    <property type="project" value="InterPro"/>
</dbReference>
<dbReference type="AlphaFoldDB" id="A0A813S9H0"/>
<dbReference type="GO" id="GO:0000278">
    <property type="term" value="P:mitotic cell cycle"/>
    <property type="evidence" value="ECO:0007669"/>
    <property type="project" value="TreeGrafter"/>
</dbReference>
<feature type="compositionally biased region" description="Acidic residues" evidence="6">
    <location>
        <begin position="40"/>
        <end position="50"/>
    </location>
</feature>
<dbReference type="Pfam" id="PF17681">
    <property type="entry name" value="GCP_N_terminal"/>
    <property type="match status" value="1"/>
</dbReference>
<protein>
    <recommendedName>
        <fullName evidence="11">Gamma-tubulin complex component</fullName>
    </recommendedName>
</protein>